<evidence type="ECO:0008006" key="4">
    <source>
        <dbReference type="Google" id="ProtNLM"/>
    </source>
</evidence>
<evidence type="ECO:0000313" key="3">
    <source>
        <dbReference type="Proteomes" id="UP001049518"/>
    </source>
</evidence>
<gene>
    <name evidence="2" type="ORF">AGRA3207_003443</name>
</gene>
<dbReference type="Proteomes" id="UP001049518">
    <property type="component" value="Chromosome"/>
</dbReference>
<keyword evidence="3" id="KW-1185">Reference proteome</keyword>
<dbReference type="EMBL" id="CP059572">
    <property type="protein sequence ID" value="QXJ22444.1"/>
    <property type="molecule type" value="Genomic_DNA"/>
</dbReference>
<evidence type="ECO:0000256" key="1">
    <source>
        <dbReference type="SAM" id="SignalP"/>
    </source>
</evidence>
<proteinExistence type="predicted"/>
<feature type="signal peptide" evidence="1">
    <location>
        <begin position="1"/>
        <end position="17"/>
    </location>
</feature>
<sequence>MRTKLLGTLILTGGVTAAAVIGAATLDTPGSTHNAQVSAAQGQVQAAKRQQNLFLRYTTAGPCTVYLNYPKPGVKGNGHPLTVPAGKQIIWRYNIDAKRAMISIPARAHNYPWWGVTDRSCIGKSIRQWLFREKTAKGWKVVKRYPAGRPIPNRIKQGRSNQAGGWRKVYFPETSARIVARHRQTHRNATLRDRHNFVIGNVPANWHVNVSSAYRSGRHWVKVYVPNAKRWGYIESSVLH</sequence>
<evidence type="ECO:0000313" key="2">
    <source>
        <dbReference type="EMBL" id="QXJ22444.1"/>
    </source>
</evidence>
<accession>A0ABX8QW87</accession>
<keyword evidence="1" id="KW-0732">Signal</keyword>
<name>A0ABX8QW87_9ACTN</name>
<feature type="chain" id="PRO_5047074340" description="SH3 domain-containing protein" evidence="1">
    <location>
        <begin position="18"/>
        <end position="240"/>
    </location>
</feature>
<organism evidence="2 3">
    <name type="scientific">Actinomadura graeca</name>
    <dbReference type="NCBI Taxonomy" id="2750812"/>
    <lineage>
        <taxon>Bacteria</taxon>
        <taxon>Bacillati</taxon>
        <taxon>Actinomycetota</taxon>
        <taxon>Actinomycetes</taxon>
        <taxon>Streptosporangiales</taxon>
        <taxon>Thermomonosporaceae</taxon>
        <taxon>Actinomadura</taxon>
    </lineage>
</organism>
<dbReference type="RefSeq" id="WP_231335689.1">
    <property type="nucleotide sequence ID" value="NZ_CP059572.1"/>
</dbReference>
<protein>
    <recommendedName>
        <fullName evidence="4">SH3 domain-containing protein</fullName>
    </recommendedName>
</protein>
<reference evidence="2" key="1">
    <citation type="submission" date="2020-07" db="EMBL/GenBank/DDBJ databases">
        <authorList>
            <person name="Tarantini F.S."/>
            <person name="Hong K.W."/>
            <person name="Chan K.G."/>
        </authorList>
    </citation>
    <scope>NUCLEOTIDE SEQUENCE</scope>
    <source>
        <strain evidence="2">32-07</strain>
    </source>
</reference>